<gene>
    <name evidence="2" type="ORF">ACFO4R_01115</name>
</gene>
<sequence>MDIYAKKKRKRILMALAFLVGVALQVAGQRREGYEGLLIQLLSLVILLVDLYIYNRQYR</sequence>
<dbReference type="Proteomes" id="UP001595916">
    <property type="component" value="Unassembled WGS sequence"/>
</dbReference>
<keyword evidence="3" id="KW-1185">Reference proteome</keyword>
<accession>A0ABV9QIU0</accession>
<protein>
    <submittedName>
        <fullName evidence="2">DUF6903 family protein</fullName>
    </submittedName>
</protein>
<dbReference type="RefSeq" id="WP_379787117.1">
    <property type="nucleotide sequence ID" value="NZ_JBHSHL010000003.1"/>
</dbReference>
<dbReference type="Pfam" id="PF21844">
    <property type="entry name" value="DUF6903"/>
    <property type="match status" value="1"/>
</dbReference>
<evidence type="ECO:0000313" key="2">
    <source>
        <dbReference type="EMBL" id="MFC4803670.1"/>
    </source>
</evidence>
<keyword evidence="1" id="KW-0812">Transmembrane</keyword>
<proteinExistence type="predicted"/>
<evidence type="ECO:0000313" key="3">
    <source>
        <dbReference type="Proteomes" id="UP001595916"/>
    </source>
</evidence>
<evidence type="ECO:0000256" key="1">
    <source>
        <dbReference type="SAM" id="Phobius"/>
    </source>
</evidence>
<reference evidence="3" key="1">
    <citation type="journal article" date="2019" name="Int. J. Syst. Evol. Microbiol.">
        <title>The Global Catalogue of Microorganisms (GCM) 10K type strain sequencing project: providing services to taxonomists for standard genome sequencing and annotation.</title>
        <authorList>
            <consortium name="The Broad Institute Genomics Platform"/>
            <consortium name="The Broad Institute Genome Sequencing Center for Infectious Disease"/>
            <person name="Wu L."/>
            <person name="Ma J."/>
        </authorList>
    </citation>
    <scope>NUCLEOTIDE SEQUENCE [LARGE SCALE GENOMIC DNA]</scope>
    <source>
        <strain evidence="3">CCUG 46385</strain>
    </source>
</reference>
<comment type="caution">
    <text evidence="2">The sequence shown here is derived from an EMBL/GenBank/DDBJ whole genome shotgun (WGS) entry which is preliminary data.</text>
</comment>
<organism evidence="2 3">
    <name type="scientific">Filifactor villosus</name>
    <dbReference type="NCBI Taxonomy" id="29374"/>
    <lineage>
        <taxon>Bacteria</taxon>
        <taxon>Bacillati</taxon>
        <taxon>Bacillota</taxon>
        <taxon>Clostridia</taxon>
        <taxon>Peptostreptococcales</taxon>
        <taxon>Filifactoraceae</taxon>
        <taxon>Filifactor</taxon>
    </lineage>
</organism>
<dbReference type="InterPro" id="IPR054198">
    <property type="entry name" value="DUF6903"/>
</dbReference>
<name>A0ABV9QIU0_9FIRM</name>
<feature type="transmembrane region" description="Helical" evidence="1">
    <location>
        <begin position="38"/>
        <end position="54"/>
    </location>
</feature>
<keyword evidence="1" id="KW-0472">Membrane</keyword>
<keyword evidence="1" id="KW-1133">Transmembrane helix</keyword>
<dbReference type="EMBL" id="JBHSHL010000003">
    <property type="protein sequence ID" value="MFC4803670.1"/>
    <property type="molecule type" value="Genomic_DNA"/>
</dbReference>